<dbReference type="SMART" id="SM00694">
    <property type="entry name" value="DysFC"/>
    <property type="match status" value="1"/>
</dbReference>
<dbReference type="PANTHER" id="PTHR31679:SF2">
    <property type="entry name" value="PEROXISOMAL MEMBRANE PROTEIN PEX30-RELATED"/>
    <property type="match status" value="1"/>
</dbReference>
<evidence type="ECO:0000256" key="4">
    <source>
        <dbReference type="ARBA" id="ARBA00023136"/>
    </source>
</evidence>
<dbReference type="InterPro" id="IPR010482">
    <property type="entry name" value="TECPR1-like_DysF"/>
</dbReference>
<feature type="compositionally biased region" description="Low complexity" evidence="5">
    <location>
        <begin position="759"/>
        <end position="789"/>
    </location>
</feature>
<dbReference type="GO" id="GO:0005778">
    <property type="term" value="C:peroxisomal membrane"/>
    <property type="evidence" value="ECO:0007669"/>
    <property type="project" value="TreeGrafter"/>
</dbReference>
<feature type="transmembrane region" description="Helical" evidence="6">
    <location>
        <begin position="266"/>
        <end position="286"/>
    </location>
</feature>
<evidence type="ECO:0000256" key="5">
    <source>
        <dbReference type="SAM" id="MobiDB-lite"/>
    </source>
</evidence>
<keyword evidence="2 6" id="KW-0812">Transmembrane</keyword>
<dbReference type="eggNOG" id="ENOG502QT80">
    <property type="taxonomic scope" value="Eukaryota"/>
</dbReference>
<gene>
    <name evidence="9" type="ORF">PFL1_05809</name>
</gene>
<evidence type="ECO:0000256" key="6">
    <source>
        <dbReference type="SAM" id="Phobius"/>
    </source>
</evidence>
<feature type="compositionally biased region" description="Low complexity" evidence="5">
    <location>
        <begin position="447"/>
        <end position="458"/>
    </location>
</feature>
<feature type="compositionally biased region" description="Low complexity" evidence="5">
    <location>
        <begin position="506"/>
        <end position="520"/>
    </location>
</feature>
<feature type="compositionally biased region" description="Low complexity" evidence="5">
    <location>
        <begin position="23"/>
        <end position="48"/>
    </location>
</feature>
<evidence type="ECO:0000256" key="2">
    <source>
        <dbReference type="ARBA" id="ARBA00022692"/>
    </source>
</evidence>
<dbReference type="GO" id="GO:0007031">
    <property type="term" value="P:peroxisome organization"/>
    <property type="evidence" value="ECO:0007669"/>
    <property type="project" value="UniProtKB-ARBA"/>
</dbReference>
<feature type="transmembrane region" description="Helical" evidence="6">
    <location>
        <begin position="235"/>
        <end position="254"/>
    </location>
</feature>
<name>A0A061H1J7_9BASI</name>
<proteinExistence type="predicted"/>
<reference evidence="9 10" key="1">
    <citation type="journal article" date="2013" name="Plant Cell">
        <title>The transition from a phytopathogenic smut ancestor to an anamorphic biocontrol agent deciphered by comparative whole-genome analysis.</title>
        <authorList>
            <person name="Lefebvre F."/>
            <person name="Joly D.L."/>
            <person name="Labbe C."/>
            <person name="Teichmann B."/>
            <person name="Linning R."/>
            <person name="Belzile F."/>
            <person name="Bakkeren G."/>
            <person name="Belanger R.R."/>
        </authorList>
    </citation>
    <scope>NUCLEOTIDE SEQUENCE [LARGE SCALE GENOMIC DNA]</scope>
    <source>
        <strain evidence="9 10">PF-1</strain>
    </source>
</reference>
<dbReference type="SMART" id="SM00693">
    <property type="entry name" value="DysFN"/>
    <property type="match status" value="1"/>
</dbReference>
<protein>
    <recommendedName>
        <fullName evidence="7 8">Peroxin/Ferlin domain-containing protein</fullName>
    </recommendedName>
</protein>
<dbReference type="HOGENOM" id="CLU_388365_0_0_1"/>
<evidence type="ECO:0000313" key="10">
    <source>
        <dbReference type="Proteomes" id="UP000053664"/>
    </source>
</evidence>
<comment type="subcellular location">
    <subcellularLocation>
        <location evidence="1">Endomembrane system</location>
        <topology evidence="1">Multi-pass membrane protein</topology>
    </subcellularLocation>
</comment>
<sequence>MAAFEHPLTDPYLSLIHQSRIGASASRPQRSQPSPMASDSAAAAVGPSPRRPSDSNPGAALLSSSAQTPSTSVAASASLAASFEPLSSAEVLERVPSSVVRVLAALGPAISLTNRFIRLATWTGGPGSGGSSMLLLVGWWLVCAFGYEVLRYAPQALVLAYIAYTWTRKQLGAARPSKGARRIYDRHDVVSAARINAILLELSELADFFSVARRSVLVPTIQLLSWDPSPNNTKAVAAFLVLTWPLWLLAFLPWDDLKLPRLLLPVSGSAILGFLAAAAAGARDFALRLMGSDRAAALSHQLDPLLASWDRLAGVVHRTPLPTVYRAVLSTLGLLRLDRCTDFSVRLLPPYPIAALSVRSLMFLGGTLALTWCSPWCGLIRQAVWKSATIRRAARGIGRILSGQRPFRDAWGRGKLDDDDLARDAVSEDSLLRSSAIPADVAKKGPQQAVEAQKAAAVSPQEETGFTRHEDVIYQFSIFENQRWWVGLDWTAALLPQERPSWSDESNNPVSPPSSFSLPPARITLTPSPTAANPKAFQRRTVKWQWLDPEWTVAGISHSSFPSTTSAAFKGSAKEAAIASAKSTGDAEAIAAAKQGYIGDALSRIRSARSLPSSPASSSEKAGSSAAATLTSSGGPLAFEEDEDWDVDADGWQYGDNAWDKMSKKAGLGRYTRRRKWVRRAVLIELVERGVDGPATPGGDKASAKKAVDGSSPVVRPSNGSQTTAAGAKGEEAHGVSDRADVASPTAASAGLSVDVDKAASSSSAAASPDVAALGDIPSPASPGSPTAGRADLKSRLAKAAHS</sequence>
<feature type="region of interest" description="Disordered" evidence="5">
    <location>
        <begin position="20"/>
        <end position="64"/>
    </location>
</feature>
<dbReference type="GeneID" id="19319894"/>
<feature type="region of interest" description="Disordered" evidence="5">
    <location>
        <begin position="609"/>
        <end position="639"/>
    </location>
</feature>
<dbReference type="EMBL" id="KE361644">
    <property type="protein sequence ID" value="EPQ26487.1"/>
    <property type="molecule type" value="Genomic_DNA"/>
</dbReference>
<feature type="compositionally biased region" description="Low complexity" evidence="5">
    <location>
        <begin position="609"/>
        <end position="635"/>
    </location>
</feature>
<dbReference type="RefSeq" id="XP_007881538.1">
    <property type="nucleotide sequence ID" value="XM_007883347.1"/>
</dbReference>
<organism evidence="9 10">
    <name type="scientific">Pseudozyma flocculosa PF-1</name>
    <dbReference type="NCBI Taxonomy" id="1277687"/>
    <lineage>
        <taxon>Eukaryota</taxon>
        <taxon>Fungi</taxon>
        <taxon>Dikarya</taxon>
        <taxon>Basidiomycota</taxon>
        <taxon>Ustilaginomycotina</taxon>
        <taxon>Ustilaginomycetes</taxon>
        <taxon>Ustilaginales</taxon>
        <taxon>Ustilaginaceae</taxon>
        <taxon>Pseudozyma</taxon>
    </lineage>
</organism>
<feature type="compositionally biased region" description="Basic and acidic residues" evidence="5">
    <location>
        <begin position="729"/>
        <end position="741"/>
    </location>
</feature>
<feature type="domain" description="Peroxin/Ferlin" evidence="8">
    <location>
        <begin position="651"/>
        <end position="684"/>
    </location>
</feature>
<dbReference type="Pfam" id="PF06398">
    <property type="entry name" value="Pex24p"/>
    <property type="match status" value="1"/>
</dbReference>
<feature type="region of interest" description="Disordered" evidence="5">
    <location>
        <begin position="691"/>
        <end position="803"/>
    </location>
</feature>
<dbReference type="PANTHER" id="PTHR31679">
    <property type="entry name" value="PEROXISOMAL MEMBRANE PROTEIN PEX30-RELATED"/>
    <property type="match status" value="1"/>
</dbReference>
<dbReference type="InterPro" id="IPR006614">
    <property type="entry name" value="Peroxin/Ferlin"/>
</dbReference>
<dbReference type="GO" id="GO:0012505">
    <property type="term" value="C:endomembrane system"/>
    <property type="evidence" value="ECO:0007669"/>
    <property type="project" value="UniProtKB-SubCell"/>
</dbReference>
<dbReference type="KEGG" id="pfp:PFL1_05809"/>
<accession>A0A061H1J7</accession>
<feature type="region of interest" description="Disordered" evidence="5">
    <location>
        <begin position="500"/>
        <end position="532"/>
    </location>
</feature>
<evidence type="ECO:0000259" key="7">
    <source>
        <dbReference type="SMART" id="SM00693"/>
    </source>
</evidence>
<dbReference type="OrthoDB" id="5586090at2759"/>
<evidence type="ECO:0000256" key="3">
    <source>
        <dbReference type="ARBA" id="ARBA00022989"/>
    </source>
</evidence>
<dbReference type="InterPro" id="IPR052646">
    <property type="entry name" value="Peroxisomal_PEX28-32"/>
</dbReference>
<evidence type="ECO:0000256" key="1">
    <source>
        <dbReference type="ARBA" id="ARBA00004127"/>
    </source>
</evidence>
<evidence type="ECO:0000313" key="9">
    <source>
        <dbReference type="EMBL" id="EPQ26487.1"/>
    </source>
</evidence>
<feature type="region of interest" description="Disordered" evidence="5">
    <location>
        <begin position="442"/>
        <end position="462"/>
    </location>
</feature>
<dbReference type="AlphaFoldDB" id="A0A061H1J7"/>
<feature type="domain" description="Peroxin/Ferlin" evidence="7">
    <location>
        <begin position="471"/>
        <end position="554"/>
    </location>
</feature>
<keyword evidence="4 6" id="KW-0472">Membrane</keyword>
<evidence type="ECO:0000259" key="8">
    <source>
        <dbReference type="SMART" id="SM00694"/>
    </source>
</evidence>
<keyword evidence="3 6" id="KW-1133">Transmembrane helix</keyword>
<dbReference type="Proteomes" id="UP000053664">
    <property type="component" value="Unassembled WGS sequence"/>
</dbReference>